<dbReference type="InterPro" id="IPR013658">
    <property type="entry name" value="SGL"/>
</dbReference>
<dbReference type="PANTHER" id="PTHR10907">
    <property type="entry name" value="REGUCALCIN"/>
    <property type="match status" value="1"/>
</dbReference>
<feature type="binding site" evidence="3">
    <location>
        <position position="145"/>
    </location>
    <ligand>
        <name>a divalent metal cation</name>
        <dbReference type="ChEBI" id="CHEBI:60240"/>
    </ligand>
</feature>
<feature type="binding site" evidence="3">
    <location>
        <position position="99"/>
    </location>
    <ligand>
        <name>substrate</name>
    </ligand>
</feature>
<evidence type="ECO:0000313" key="5">
    <source>
        <dbReference type="EMBL" id="GIJ63737.1"/>
    </source>
</evidence>
<evidence type="ECO:0000256" key="1">
    <source>
        <dbReference type="ARBA" id="ARBA00008853"/>
    </source>
</evidence>
<dbReference type="PANTHER" id="PTHR10907:SF47">
    <property type="entry name" value="REGUCALCIN"/>
    <property type="match status" value="1"/>
</dbReference>
<comment type="similarity">
    <text evidence="1">Belongs to the SMP-30/CGR1 family.</text>
</comment>
<dbReference type="Proteomes" id="UP000612585">
    <property type="component" value="Unassembled WGS sequence"/>
</dbReference>
<reference evidence="5" key="1">
    <citation type="submission" date="2021-01" db="EMBL/GenBank/DDBJ databases">
        <title>Whole genome shotgun sequence of Virgisporangium aurantiacum NBRC 16421.</title>
        <authorList>
            <person name="Komaki H."/>
            <person name="Tamura T."/>
        </authorList>
    </citation>
    <scope>NUCLEOTIDE SEQUENCE</scope>
    <source>
        <strain evidence="5">NBRC 16421</strain>
    </source>
</reference>
<evidence type="ECO:0000256" key="2">
    <source>
        <dbReference type="PIRSR" id="PIRSR605511-1"/>
    </source>
</evidence>
<feature type="domain" description="SMP-30/Gluconolactonase/LRE-like region" evidence="4">
    <location>
        <begin position="12"/>
        <end position="254"/>
    </location>
</feature>
<dbReference type="GO" id="GO:0019853">
    <property type="term" value="P:L-ascorbic acid biosynthetic process"/>
    <property type="evidence" value="ECO:0007669"/>
    <property type="project" value="TreeGrafter"/>
</dbReference>
<dbReference type="SUPFAM" id="SSF63829">
    <property type="entry name" value="Calcium-dependent phosphotriesterase"/>
    <property type="match status" value="1"/>
</dbReference>
<feature type="binding site" evidence="3">
    <location>
        <position position="97"/>
    </location>
    <ligand>
        <name>substrate</name>
    </ligand>
</feature>
<gene>
    <name evidence="5" type="ORF">Vau01_112530</name>
</gene>
<dbReference type="GO" id="GO:0005509">
    <property type="term" value="F:calcium ion binding"/>
    <property type="evidence" value="ECO:0007669"/>
    <property type="project" value="TreeGrafter"/>
</dbReference>
<dbReference type="Pfam" id="PF08450">
    <property type="entry name" value="SGL"/>
    <property type="match status" value="1"/>
</dbReference>
<protein>
    <submittedName>
        <fullName evidence="5">Gluconolaconase</fullName>
    </submittedName>
</protein>
<accession>A0A8J3ZGK3</accession>
<evidence type="ECO:0000256" key="3">
    <source>
        <dbReference type="PIRSR" id="PIRSR605511-2"/>
    </source>
</evidence>
<dbReference type="GO" id="GO:0004341">
    <property type="term" value="F:gluconolactonase activity"/>
    <property type="evidence" value="ECO:0007669"/>
    <property type="project" value="TreeGrafter"/>
</dbReference>
<comment type="cofactor">
    <cofactor evidence="3">
        <name>Zn(2+)</name>
        <dbReference type="ChEBI" id="CHEBI:29105"/>
    </cofactor>
    <text evidence="3">Binds 1 divalent metal cation per subunit.</text>
</comment>
<dbReference type="InterPro" id="IPR011042">
    <property type="entry name" value="6-blade_b-propeller_TolB-like"/>
</dbReference>
<comment type="caution">
    <text evidence="5">The sequence shown here is derived from an EMBL/GenBank/DDBJ whole genome shotgun (WGS) entry which is preliminary data.</text>
</comment>
<sequence>MIDVLSDIVCDLGESALWDAERSRFYWVDITGCRIHALDWDTRRTSTLDVPEPVGCVALRTGGGLVAALRHELVFCDVDSGRIEVVRDVEAGRPGNRFNDGAVDPGGRFWFGSMDLAEAEPTGSFYCLSADSTVSRAFDGIICSNGPAWSLDGSTMYHVDSTRRRITAYEFDVDTGTVGAGRLFVSDEDELWFPDGVTVDAEGFIWNCKWDGGRIVRYSPDGAVDRVVELPVSRPTRCAFVGPDLNLLAVTTARIGMTDAALVAAPRSGQVLLVDPSTKGTEPTRFAG</sequence>
<feature type="binding site" evidence="3">
    <location>
        <position position="195"/>
    </location>
    <ligand>
        <name>a divalent metal cation</name>
        <dbReference type="ChEBI" id="CHEBI:60240"/>
    </ligand>
</feature>
<dbReference type="EMBL" id="BOPG01000102">
    <property type="protein sequence ID" value="GIJ63737.1"/>
    <property type="molecule type" value="Genomic_DNA"/>
</dbReference>
<dbReference type="AlphaFoldDB" id="A0A8J3ZGK3"/>
<proteinExistence type="inferred from homology"/>
<organism evidence="5 6">
    <name type="scientific">Virgisporangium aurantiacum</name>
    <dbReference type="NCBI Taxonomy" id="175570"/>
    <lineage>
        <taxon>Bacteria</taxon>
        <taxon>Bacillati</taxon>
        <taxon>Actinomycetota</taxon>
        <taxon>Actinomycetes</taxon>
        <taxon>Micromonosporales</taxon>
        <taxon>Micromonosporaceae</taxon>
        <taxon>Virgisporangium</taxon>
    </lineage>
</organism>
<keyword evidence="3" id="KW-0479">Metal-binding</keyword>
<name>A0A8J3ZGK3_9ACTN</name>
<dbReference type="InterPro" id="IPR005511">
    <property type="entry name" value="SMP-30"/>
</dbReference>
<dbReference type="Gene3D" id="2.120.10.30">
    <property type="entry name" value="TolB, C-terminal domain"/>
    <property type="match status" value="1"/>
</dbReference>
<keyword evidence="6" id="KW-1185">Reference proteome</keyword>
<evidence type="ECO:0000259" key="4">
    <source>
        <dbReference type="Pfam" id="PF08450"/>
    </source>
</evidence>
<dbReference type="PRINTS" id="PR01790">
    <property type="entry name" value="SMP30FAMILY"/>
</dbReference>
<dbReference type="RefSeq" id="WP_204010898.1">
    <property type="nucleotide sequence ID" value="NZ_BOPG01000102.1"/>
</dbReference>
<evidence type="ECO:0000313" key="6">
    <source>
        <dbReference type="Proteomes" id="UP000612585"/>
    </source>
</evidence>
<keyword evidence="3" id="KW-0862">Zinc</keyword>
<feature type="binding site" evidence="3">
    <location>
        <position position="14"/>
    </location>
    <ligand>
        <name>a divalent metal cation</name>
        <dbReference type="ChEBI" id="CHEBI:60240"/>
    </ligand>
</feature>
<feature type="active site" description="Proton donor/acceptor" evidence="2">
    <location>
        <position position="195"/>
    </location>
</feature>